<dbReference type="GO" id="GO:0055052">
    <property type="term" value="C:ATP-binding cassette (ABC) transporter complex, substrate-binding subunit-containing"/>
    <property type="evidence" value="ECO:0007669"/>
    <property type="project" value="TreeGrafter"/>
</dbReference>
<evidence type="ECO:0000313" key="5">
    <source>
        <dbReference type="EMBL" id="EEH63588.1"/>
    </source>
</evidence>
<keyword evidence="3 4" id="KW-0732">Signal</keyword>
<dbReference type="PROSITE" id="PS51257">
    <property type="entry name" value="PROKAR_LIPOPROTEIN"/>
    <property type="match status" value="1"/>
</dbReference>
<keyword evidence="6" id="KW-1185">Reference proteome</keyword>
<dbReference type="Proteomes" id="UP000010301">
    <property type="component" value="Unassembled WGS sequence"/>
</dbReference>
<dbReference type="AlphaFoldDB" id="C0W199"/>
<name>C0W199_9ACTO</name>
<dbReference type="GO" id="GO:1901982">
    <property type="term" value="F:maltose binding"/>
    <property type="evidence" value="ECO:0007669"/>
    <property type="project" value="TreeGrafter"/>
</dbReference>
<dbReference type="RefSeq" id="WP_006546359.1">
    <property type="nucleotide sequence ID" value="NZ_DS999541.1"/>
</dbReference>
<reference evidence="5 6" key="1">
    <citation type="submission" date="2009-01" db="EMBL/GenBank/DDBJ databases">
        <authorList>
            <person name="Qin X."/>
            <person name="Bachman B."/>
            <person name="Battles P."/>
            <person name="Bell A."/>
            <person name="Bess C."/>
            <person name="Bickham C."/>
            <person name="Chaboub L."/>
            <person name="Chen D."/>
            <person name="Coyle M."/>
            <person name="Deiros D.R."/>
            <person name="Dinh H."/>
            <person name="Forbes L."/>
            <person name="Fowler G."/>
            <person name="Francisco L."/>
            <person name="Fu Q."/>
            <person name="Gubbala S."/>
            <person name="Hale W."/>
            <person name="Han Y."/>
            <person name="Hemphill L."/>
            <person name="Highlander S.K."/>
            <person name="Hirani K."/>
            <person name="Hogues M."/>
            <person name="Jackson L."/>
            <person name="Jakkamsetti A."/>
            <person name="Javaid M."/>
            <person name="Jiang H."/>
            <person name="Korchina V."/>
            <person name="Kovar C."/>
            <person name="Lara F."/>
            <person name="Lee S."/>
            <person name="Mata R."/>
            <person name="Mathew T."/>
            <person name="Moen C."/>
            <person name="Morales K."/>
            <person name="Munidasa M."/>
            <person name="Nazareth L."/>
            <person name="Ngo R."/>
            <person name="Nguyen L."/>
            <person name="Okwuonu G."/>
            <person name="Ongeri F."/>
            <person name="Patil S."/>
            <person name="Petrosino J."/>
            <person name="Pham C."/>
            <person name="Pham P."/>
            <person name="Pu L.-L."/>
            <person name="Puazo M."/>
            <person name="Raj R."/>
            <person name="Reid J."/>
            <person name="Rouhana J."/>
            <person name="Saada N."/>
            <person name="Shang Y."/>
            <person name="Simmons D."/>
            <person name="Thornton R."/>
            <person name="Warren J."/>
            <person name="Weissenberger G."/>
            <person name="Zhang J."/>
            <person name="Zhang L."/>
            <person name="Zhou C."/>
            <person name="Zhu D."/>
            <person name="Muzny D."/>
            <person name="Worley K."/>
            <person name="Gibbs R."/>
        </authorList>
    </citation>
    <scope>NUCLEOTIDE SEQUENCE [LARGE SCALE GENOMIC DNA]</scope>
    <source>
        <strain evidence="5 6">DSM 15436</strain>
    </source>
</reference>
<organism evidence="5 6">
    <name type="scientific">Gleimia coleocanis DSM 15436</name>
    <dbReference type="NCBI Taxonomy" id="525245"/>
    <lineage>
        <taxon>Bacteria</taxon>
        <taxon>Bacillati</taxon>
        <taxon>Actinomycetota</taxon>
        <taxon>Actinomycetes</taxon>
        <taxon>Actinomycetales</taxon>
        <taxon>Actinomycetaceae</taxon>
        <taxon>Gleimia</taxon>
    </lineage>
</organism>
<dbReference type="GO" id="GO:0042956">
    <property type="term" value="P:maltodextrin transmembrane transport"/>
    <property type="evidence" value="ECO:0007669"/>
    <property type="project" value="TreeGrafter"/>
</dbReference>
<evidence type="ECO:0000256" key="2">
    <source>
        <dbReference type="ARBA" id="ARBA00022448"/>
    </source>
</evidence>
<keyword evidence="2" id="KW-0813">Transport</keyword>
<comment type="similarity">
    <text evidence="1">Belongs to the bacterial solute-binding protein 1 family.</text>
</comment>
<dbReference type="EMBL" id="ACFG01000032">
    <property type="protein sequence ID" value="EEH63588.1"/>
    <property type="molecule type" value="Genomic_DNA"/>
</dbReference>
<accession>C0W199</accession>
<dbReference type="Gene3D" id="3.40.190.10">
    <property type="entry name" value="Periplasmic binding protein-like II"/>
    <property type="match status" value="1"/>
</dbReference>
<dbReference type="eggNOG" id="COG2182">
    <property type="taxonomic scope" value="Bacteria"/>
</dbReference>
<protein>
    <submittedName>
        <fullName evidence="5">ABC transporter, solute-binding protein</fullName>
    </submittedName>
</protein>
<dbReference type="SUPFAM" id="SSF53850">
    <property type="entry name" value="Periplasmic binding protein-like II"/>
    <property type="match status" value="1"/>
</dbReference>
<dbReference type="CDD" id="cd13585">
    <property type="entry name" value="PBP2_TMBP_like"/>
    <property type="match status" value="1"/>
</dbReference>
<dbReference type="InterPro" id="IPR006059">
    <property type="entry name" value="SBP"/>
</dbReference>
<feature type="chain" id="PRO_5038496571" evidence="4">
    <location>
        <begin position="26"/>
        <end position="412"/>
    </location>
</feature>
<evidence type="ECO:0000256" key="4">
    <source>
        <dbReference type="SAM" id="SignalP"/>
    </source>
</evidence>
<dbReference type="OrthoDB" id="7937990at2"/>
<feature type="signal peptide" evidence="4">
    <location>
        <begin position="1"/>
        <end position="25"/>
    </location>
</feature>
<dbReference type="PANTHER" id="PTHR30061">
    <property type="entry name" value="MALTOSE-BINDING PERIPLASMIC PROTEIN"/>
    <property type="match status" value="1"/>
</dbReference>
<gene>
    <name evidence="5" type="ORF">HMPREF0044_1189</name>
</gene>
<comment type="caution">
    <text evidence="5">The sequence shown here is derived from an EMBL/GenBank/DDBJ whole genome shotgun (WGS) entry which is preliminary data.</text>
</comment>
<dbReference type="STRING" id="525245.HMPREF0044_1189"/>
<dbReference type="HOGENOM" id="CLU_031285_10_0_11"/>
<dbReference type="PANTHER" id="PTHR30061:SF50">
    <property type="entry name" value="MALTOSE_MALTODEXTRIN-BINDING PERIPLASMIC PROTEIN"/>
    <property type="match status" value="1"/>
</dbReference>
<evidence type="ECO:0000313" key="6">
    <source>
        <dbReference type="Proteomes" id="UP000010301"/>
    </source>
</evidence>
<dbReference type="Pfam" id="PF01547">
    <property type="entry name" value="SBP_bac_1"/>
    <property type="match status" value="1"/>
</dbReference>
<dbReference type="GO" id="GO:0015768">
    <property type="term" value="P:maltose transport"/>
    <property type="evidence" value="ECO:0007669"/>
    <property type="project" value="TreeGrafter"/>
</dbReference>
<evidence type="ECO:0000256" key="3">
    <source>
        <dbReference type="ARBA" id="ARBA00022729"/>
    </source>
</evidence>
<proteinExistence type="inferred from homology"/>
<evidence type="ECO:0000256" key="1">
    <source>
        <dbReference type="ARBA" id="ARBA00008520"/>
    </source>
</evidence>
<sequence>MAQKFKALVAATVAGLLMSACGGGAGSDAAGGKELNLWMPPLVADKQDKAHWEEVLKPFEEEHGVDVNVTIVPWDAYETKYLTGVSSGNGPDVGYMYSEMIGDYISKDQLVALDEHVTDAQKENFYFLENGKFNDKQYSIPLVVGGARLLVYNQDLLDKAGVKAPTTWEEFTEAGKKLKEAGITPFVAPWGDARGTMNGAFFPFVWQAGGELFEADGSATRFDSPEVIKAASYINELRESGIMDPNVTGMTEEITRGQFLDGKVAFIVDTDQNAKSWAEAGIKYGFVPSLKGPDGKQGTFIASDSLVMLKQCKDPKLCYDLISFMTEGKQMEKFHQKSNFPPIGKDENNTYPEEFATLYSDNAEIMNPLPVVPKGTGTYQVLYTQLQQMLNGQKTPEQALKDAATEANAMLK</sequence>